<evidence type="ECO:0008006" key="5">
    <source>
        <dbReference type="Google" id="ProtNLM"/>
    </source>
</evidence>
<evidence type="ECO:0000256" key="2">
    <source>
        <dbReference type="SAM" id="Phobius"/>
    </source>
</evidence>
<gene>
    <name evidence="3" type="ORF">R4198_25640</name>
</gene>
<feature type="transmembrane region" description="Helical" evidence="2">
    <location>
        <begin position="6"/>
        <end position="25"/>
    </location>
</feature>
<feature type="transmembrane region" description="Helical" evidence="2">
    <location>
        <begin position="32"/>
        <end position="51"/>
    </location>
</feature>
<keyword evidence="2" id="KW-0812">Transmembrane</keyword>
<keyword evidence="4" id="KW-1185">Reference proteome</keyword>
<comment type="caution">
    <text evidence="3">The sequence shown here is derived from an EMBL/GenBank/DDBJ whole genome shotgun (WGS) entry which is preliminary data.</text>
</comment>
<reference evidence="3 4" key="1">
    <citation type="submission" date="2023-10" db="EMBL/GenBank/DDBJ databases">
        <title>Development of a sustainable strategy for remediation of hydrocarbon-contaminated territories based on the waste exchange concept.</title>
        <authorList>
            <person name="Krivoruchko A."/>
        </authorList>
    </citation>
    <scope>NUCLEOTIDE SEQUENCE [LARGE SCALE GENOMIC DNA]</scope>
    <source>
        <strain evidence="3 4">IEGM 1236</strain>
    </source>
</reference>
<proteinExistence type="predicted"/>
<accession>A0ABU4F0R0</accession>
<organism evidence="3 4">
    <name type="scientific">Williamsia marianensis</name>
    <dbReference type="NCBI Taxonomy" id="85044"/>
    <lineage>
        <taxon>Bacteria</taxon>
        <taxon>Bacillati</taxon>
        <taxon>Actinomycetota</taxon>
        <taxon>Actinomycetes</taxon>
        <taxon>Mycobacteriales</taxon>
        <taxon>Nocardiaceae</taxon>
        <taxon>Williamsia</taxon>
    </lineage>
</organism>
<dbReference type="Proteomes" id="UP001185792">
    <property type="component" value="Unassembled WGS sequence"/>
</dbReference>
<dbReference type="RefSeq" id="WP_317714955.1">
    <property type="nucleotide sequence ID" value="NZ_JAWLUM010000009.1"/>
</dbReference>
<feature type="transmembrane region" description="Helical" evidence="2">
    <location>
        <begin position="105"/>
        <end position="124"/>
    </location>
</feature>
<keyword evidence="2" id="KW-1133">Transmembrane helix</keyword>
<feature type="transmembrane region" description="Helical" evidence="2">
    <location>
        <begin position="149"/>
        <end position="171"/>
    </location>
</feature>
<evidence type="ECO:0000313" key="3">
    <source>
        <dbReference type="EMBL" id="MDV7137089.1"/>
    </source>
</evidence>
<feature type="region of interest" description="Disordered" evidence="1">
    <location>
        <begin position="236"/>
        <end position="255"/>
    </location>
</feature>
<dbReference type="EMBL" id="JAWLUM010000009">
    <property type="protein sequence ID" value="MDV7137089.1"/>
    <property type="molecule type" value="Genomic_DNA"/>
</dbReference>
<sequence>MTFVGMSLAACATVPAVVLMLALTGRPVAYRPWFIAQAVIAGAMFFAYVISPIADIPSSYITTDIPFTWSVWMYWGVFLGSVGLAGALNAALAVQAVRVVRSGPFALTLGGWATTAGLACIYTVNKVVDLALTELDIEDNWYTEHVKTISLILALLIALAAMATVLIYPAVRLPYRVRRFKVLRKSAATWLAARQEYPEFALPMADPPATQWQCWTAAKDPLSAYSLQVELADARNAADRKAGRPADDQPTGSIA</sequence>
<keyword evidence="2" id="KW-0472">Membrane</keyword>
<feature type="transmembrane region" description="Helical" evidence="2">
    <location>
        <begin position="71"/>
        <end position="93"/>
    </location>
</feature>
<name>A0ABU4F0R0_WILMA</name>
<protein>
    <recommendedName>
        <fullName evidence="5">Integral membrane protein</fullName>
    </recommendedName>
</protein>
<feature type="compositionally biased region" description="Basic and acidic residues" evidence="1">
    <location>
        <begin position="236"/>
        <end position="247"/>
    </location>
</feature>
<evidence type="ECO:0000313" key="4">
    <source>
        <dbReference type="Proteomes" id="UP001185792"/>
    </source>
</evidence>
<evidence type="ECO:0000256" key="1">
    <source>
        <dbReference type="SAM" id="MobiDB-lite"/>
    </source>
</evidence>